<protein>
    <submittedName>
        <fullName evidence="3">Putative Holin-X, holin superfamily III</fullName>
    </submittedName>
</protein>
<keyword evidence="2" id="KW-0472">Membrane</keyword>
<keyword evidence="2" id="KW-1133">Transmembrane helix</keyword>
<sequence length="158" mass="16904">MSMPTQGYDPAQQPTMNLNGHSRPHTAEEVTGRSVGDLMRQVTADLSTLMRQEVELAKAEIREEGKKAGKAAGFFGGAGFGGYMVALFLSLALWGGLSNVMDAGWAALIVAVLWGVVAAVLYSMGKKNAERVRGLKRTNDTVHRIPGALKPHPEGVTR</sequence>
<dbReference type="Pfam" id="PF07332">
    <property type="entry name" value="Phage_holin_3_6"/>
    <property type="match status" value="1"/>
</dbReference>
<dbReference type="AlphaFoldDB" id="A0A1C6TK37"/>
<dbReference type="InterPro" id="IPR009937">
    <property type="entry name" value="Phage_holin_3_6"/>
</dbReference>
<evidence type="ECO:0000256" key="2">
    <source>
        <dbReference type="SAM" id="Phobius"/>
    </source>
</evidence>
<dbReference type="EMBL" id="FMHW01000002">
    <property type="protein sequence ID" value="SCL41952.1"/>
    <property type="molecule type" value="Genomic_DNA"/>
</dbReference>
<dbReference type="RefSeq" id="WP_425413371.1">
    <property type="nucleotide sequence ID" value="NZ_FMHW01000002.1"/>
</dbReference>
<feature type="transmembrane region" description="Helical" evidence="2">
    <location>
        <begin position="103"/>
        <end position="124"/>
    </location>
</feature>
<evidence type="ECO:0000313" key="4">
    <source>
        <dbReference type="Proteomes" id="UP000198959"/>
    </source>
</evidence>
<dbReference type="Proteomes" id="UP000198959">
    <property type="component" value="Unassembled WGS sequence"/>
</dbReference>
<keyword evidence="2" id="KW-0812">Transmembrane</keyword>
<feature type="region of interest" description="Disordered" evidence="1">
    <location>
        <begin position="1"/>
        <end position="34"/>
    </location>
</feature>
<evidence type="ECO:0000256" key="1">
    <source>
        <dbReference type="SAM" id="MobiDB-lite"/>
    </source>
</evidence>
<organism evidence="3 4">
    <name type="scientific">Micromonospora pallida</name>
    <dbReference type="NCBI Taxonomy" id="145854"/>
    <lineage>
        <taxon>Bacteria</taxon>
        <taxon>Bacillati</taxon>
        <taxon>Actinomycetota</taxon>
        <taxon>Actinomycetes</taxon>
        <taxon>Micromonosporales</taxon>
        <taxon>Micromonosporaceae</taxon>
        <taxon>Micromonospora</taxon>
    </lineage>
</organism>
<reference evidence="4" key="1">
    <citation type="submission" date="2016-06" db="EMBL/GenBank/DDBJ databases">
        <authorList>
            <person name="Varghese N."/>
            <person name="Submissions Spin"/>
        </authorList>
    </citation>
    <scope>NUCLEOTIDE SEQUENCE [LARGE SCALE GENOMIC DNA]</scope>
    <source>
        <strain evidence="4">DSM 43817</strain>
    </source>
</reference>
<evidence type="ECO:0000313" key="3">
    <source>
        <dbReference type="EMBL" id="SCL41952.1"/>
    </source>
</evidence>
<feature type="transmembrane region" description="Helical" evidence="2">
    <location>
        <begin position="72"/>
        <end position="97"/>
    </location>
</feature>
<name>A0A1C6TK37_9ACTN</name>
<dbReference type="STRING" id="145854.GA0074692_6581"/>
<gene>
    <name evidence="3" type="ORF">GA0074692_6581</name>
</gene>
<keyword evidence="4" id="KW-1185">Reference proteome</keyword>
<accession>A0A1C6TK37</accession>
<proteinExistence type="predicted"/>